<accession>A0A7H4N8I8</accession>
<dbReference type="Proteomes" id="UP000254863">
    <property type="component" value="Unassembled WGS sequence"/>
</dbReference>
<dbReference type="AlphaFoldDB" id="A0A7H4N8I8"/>
<organism evidence="1 2">
    <name type="scientific">Klebsiella michiganensis</name>
    <dbReference type="NCBI Taxonomy" id="1134687"/>
    <lineage>
        <taxon>Bacteria</taxon>
        <taxon>Pseudomonadati</taxon>
        <taxon>Pseudomonadota</taxon>
        <taxon>Gammaproteobacteria</taxon>
        <taxon>Enterobacterales</taxon>
        <taxon>Enterobacteriaceae</taxon>
        <taxon>Klebsiella/Raoultella group</taxon>
        <taxon>Klebsiella</taxon>
    </lineage>
</organism>
<gene>
    <name evidence="1" type="ORF">NCTC11685_03392</name>
</gene>
<comment type="caution">
    <text evidence="1">The sequence shown here is derived from an EMBL/GenBank/DDBJ whole genome shotgun (WGS) entry which is preliminary data.</text>
</comment>
<reference evidence="1 2" key="1">
    <citation type="submission" date="2018-06" db="EMBL/GenBank/DDBJ databases">
        <authorList>
            <consortium name="Pathogen Informatics"/>
            <person name="Doyle S."/>
        </authorList>
    </citation>
    <scope>NUCLEOTIDE SEQUENCE [LARGE SCALE GENOMIC DNA]</scope>
    <source>
        <strain evidence="1 2">NCTC11685</strain>
    </source>
</reference>
<evidence type="ECO:0000313" key="2">
    <source>
        <dbReference type="Proteomes" id="UP000254863"/>
    </source>
</evidence>
<protein>
    <submittedName>
        <fullName evidence="1">Putative 2-hydroxyglutaryl-CoA dehydratase</fullName>
    </submittedName>
</protein>
<dbReference type="EMBL" id="UGMS01000001">
    <property type="protein sequence ID" value="STV83292.1"/>
    <property type="molecule type" value="Genomic_DNA"/>
</dbReference>
<proteinExistence type="predicted"/>
<sequence length="54" mass="5713">MSSTTWPIGYASSGKRANGWRRGRVFLITGCPIGGAAEKVVKAIEDNGGWVVGF</sequence>
<name>A0A7H4N8I8_9ENTR</name>
<evidence type="ECO:0000313" key="1">
    <source>
        <dbReference type="EMBL" id="STV83292.1"/>
    </source>
</evidence>